<keyword evidence="1" id="KW-0175">Coiled coil</keyword>
<name>A0A8H7BYT6_9FUNG</name>
<feature type="compositionally biased region" description="Low complexity" evidence="2">
    <location>
        <begin position="541"/>
        <end position="559"/>
    </location>
</feature>
<reference evidence="3" key="1">
    <citation type="submission" date="2020-01" db="EMBL/GenBank/DDBJ databases">
        <title>Genome Sequencing of Three Apophysomyces-Like Fungal Strains Confirms a Novel Fungal Genus in the Mucoromycota with divergent Burkholderia-like Endosymbiotic Bacteria.</title>
        <authorList>
            <person name="Stajich J.E."/>
            <person name="Macias A.M."/>
            <person name="Carter-House D."/>
            <person name="Lovett B."/>
            <person name="Kasson L.R."/>
            <person name="Berry K."/>
            <person name="Grigoriev I."/>
            <person name="Chang Y."/>
            <person name="Spatafora J."/>
            <person name="Kasson M.T."/>
        </authorList>
    </citation>
    <scope>NUCLEOTIDE SEQUENCE</scope>
    <source>
        <strain evidence="3">NRRL A-21654</strain>
    </source>
</reference>
<evidence type="ECO:0000313" key="4">
    <source>
        <dbReference type="Proteomes" id="UP000605846"/>
    </source>
</evidence>
<evidence type="ECO:0000256" key="1">
    <source>
        <dbReference type="SAM" id="Coils"/>
    </source>
</evidence>
<evidence type="ECO:0000313" key="3">
    <source>
        <dbReference type="EMBL" id="KAF7731933.1"/>
    </source>
</evidence>
<dbReference type="Proteomes" id="UP000605846">
    <property type="component" value="Unassembled WGS sequence"/>
</dbReference>
<keyword evidence="4" id="KW-1185">Reference proteome</keyword>
<feature type="region of interest" description="Disordered" evidence="2">
    <location>
        <begin position="511"/>
        <end position="570"/>
    </location>
</feature>
<feature type="region of interest" description="Disordered" evidence="2">
    <location>
        <begin position="397"/>
        <end position="497"/>
    </location>
</feature>
<dbReference type="PANTHER" id="PTHR38120:SF1">
    <property type="entry name" value="M PROTEIN, SEROTYPE 2.1"/>
    <property type="match status" value="1"/>
</dbReference>
<proteinExistence type="predicted"/>
<accession>A0A8H7BYT6</accession>
<dbReference type="EMBL" id="JABAYA010000006">
    <property type="protein sequence ID" value="KAF7731933.1"/>
    <property type="molecule type" value="Genomic_DNA"/>
</dbReference>
<feature type="coiled-coil region" evidence="1">
    <location>
        <begin position="4"/>
        <end position="118"/>
    </location>
</feature>
<gene>
    <name evidence="3" type="ORF">EC973_007764</name>
</gene>
<organism evidence="3 4">
    <name type="scientific">Apophysomyces ossiformis</name>
    <dbReference type="NCBI Taxonomy" id="679940"/>
    <lineage>
        <taxon>Eukaryota</taxon>
        <taxon>Fungi</taxon>
        <taxon>Fungi incertae sedis</taxon>
        <taxon>Mucoromycota</taxon>
        <taxon>Mucoromycotina</taxon>
        <taxon>Mucoromycetes</taxon>
        <taxon>Mucorales</taxon>
        <taxon>Mucorineae</taxon>
        <taxon>Mucoraceae</taxon>
        <taxon>Apophysomyces</taxon>
    </lineage>
</organism>
<sequence length="570" mass="64254">MATNTEIHSVIQVLQQEVEKAQNENLNVSAEQVTDVVKFNFVIQLQDLIEQSKNQQRELTNDNEYLRKDNATYSNTQARLETQLYAQEQDIDRLRKEVQQLTKSRKDAEKKLASELQNFENDKLHWTQREAELYNQIRSLSVNGEPRTPRTPRRRSITATTLNGPPMSPFTSYTLGDIGENEQDQENNHAQTNLVLPKLTAPKLANIDSSYAREAKIAQRTIKAQDKLIADLKKEVEQHKSALQEQSAEAQRQSLRIEHLEHEIANVKQLNRSLMEDNESYQILLHEKTINGEFIMNPIMQVGQEAENSEDKRRSLKPSSSTSSAGLNLAAELNLASIGTPDWEASQKANETDLTVQKLGEEIKILQDTNRALQLYMNKILMKIINNKQLEDVLSIDQPKPKPMETTEEENKSTKVNAGPGPAPTRTLSSTLMGRATTGRQRRRTISYWASNKNTAPAAPTTKEDKNLSPAEDRNTRRHSSITGSKEPERPTNGGWAKALRRMSVIGWSKPAEDLDNVHGSSSEDTEKSSTESTPRRDMDSLSPSMSRSGSSTTTSSLRRSNELATLQEE</sequence>
<dbReference type="OrthoDB" id="2121319at2759"/>
<feature type="region of interest" description="Disordered" evidence="2">
    <location>
        <begin position="142"/>
        <end position="170"/>
    </location>
</feature>
<feature type="compositionally biased region" description="Basic and acidic residues" evidence="2">
    <location>
        <begin position="399"/>
        <end position="413"/>
    </location>
</feature>
<protein>
    <submittedName>
        <fullName evidence="3">Uncharacterized protein</fullName>
    </submittedName>
</protein>
<feature type="compositionally biased region" description="Basic and acidic residues" evidence="2">
    <location>
        <begin position="525"/>
        <end position="540"/>
    </location>
</feature>
<comment type="caution">
    <text evidence="3">The sequence shown here is derived from an EMBL/GenBank/DDBJ whole genome shotgun (WGS) entry which is preliminary data.</text>
</comment>
<feature type="region of interest" description="Disordered" evidence="2">
    <location>
        <begin position="306"/>
        <end position="325"/>
    </location>
</feature>
<feature type="compositionally biased region" description="Basic and acidic residues" evidence="2">
    <location>
        <begin position="462"/>
        <end position="475"/>
    </location>
</feature>
<dbReference type="PANTHER" id="PTHR38120">
    <property type="entry name" value="EXPRESSED PROTEIN"/>
    <property type="match status" value="1"/>
</dbReference>
<evidence type="ECO:0000256" key="2">
    <source>
        <dbReference type="SAM" id="MobiDB-lite"/>
    </source>
</evidence>
<dbReference type="AlphaFoldDB" id="A0A8H7BYT6"/>
<feature type="coiled-coil region" evidence="1">
    <location>
        <begin position="215"/>
        <end position="277"/>
    </location>
</feature>